<dbReference type="PANTHER" id="PTHR43711:SF1">
    <property type="entry name" value="HISTIDINE KINASE 1"/>
    <property type="match status" value="1"/>
</dbReference>
<dbReference type="SUPFAM" id="SSF55874">
    <property type="entry name" value="ATPase domain of HSP90 chaperone/DNA topoisomerase II/histidine kinase"/>
    <property type="match status" value="1"/>
</dbReference>
<dbReference type="AlphaFoldDB" id="A0ABD6D309"/>
<dbReference type="InterPro" id="IPR035965">
    <property type="entry name" value="PAS-like_dom_sf"/>
</dbReference>
<dbReference type="InterPro" id="IPR003594">
    <property type="entry name" value="HATPase_dom"/>
</dbReference>
<dbReference type="PANTHER" id="PTHR43711">
    <property type="entry name" value="TWO-COMPONENT HISTIDINE KINASE"/>
    <property type="match status" value="1"/>
</dbReference>
<evidence type="ECO:0000256" key="1">
    <source>
        <dbReference type="ARBA" id="ARBA00000085"/>
    </source>
</evidence>
<comment type="caution">
    <text evidence="9">The sequence shown here is derived from an EMBL/GenBank/DDBJ whole genome shotgun (WGS) entry which is preliminary data.</text>
</comment>
<dbReference type="RefSeq" id="WP_256394328.1">
    <property type="nucleotide sequence ID" value="NZ_JANHDJ010000001.1"/>
</dbReference>
<feature type="domain" description="Histidine kinase" evidence="7">
    <location>
        <begin position="150"/>
        <end position="353"/>
    </location>
</feature>
<dbReference type="EMBL" id="JBHUDM010000001">
    <property type="protein sequence ID" value="MFD1640626.1"/>
    <property type="molecule type" value="Genomic_DNA"/>
</dbReference>
<dbReference type="InterPro" id="IPR005467">
    <property type="entry name" value="His_kinase_dom"/>
</dbReference>
<feature type="domain" description="PAC" evidence="8">
    <location>
        <begin position="80"/>
        <end position="132"/>
    </location>
</feature>
<keyword evidence="4" id="KW-0808">Transferase</keyword>
<keyword evidence="5 9" id="KW-0418">Kinase</keyword>
<evidence type="ECO:0000256" key="2">
    <source>
        <dbReference type="ARBA" id="ARBA00012438"/>
    </source>
</evidence>
<dbReference type="SMART" id="SM00387">
    <property type="entry name" value="HATPase_c"/>
    <property type="match status" value="1"/>
</dbReference>
<proteinExistence type="predicted"/>
<dbReference type="NCBIfam" id="TIGR00229">
    <property type="entry name" value="sensory_box"/>
    <property type="match status" value="1"/>
</dbReference>
<dbReference type="SUPFAM" id="SSF55785">
    <property type="entry name" value="PYP-like sensor domain (PAS domain)"/>
    <property type="match status" value="1"/>
</dbReference>
<evidence type="ECO:0000256" key="5">
    <source>
        <dbReference type="ARBA" id="ARBA00022777"/>
    </source>
</evidence>
<evidence type="ECO:0000259" key="8">
    <source>
        <dbReference type="PROSITE" id="PS50113"/>
    </source>
</evidence>
<dbReference type="GO" id="GO:0000160">
    <property type="term" value="P:phosphorelay signal transduction system"/>
    <property type="evidence" value="ECO:0007669"/>
    <property type="project" value="UniProtKB-KW"/>
</dbReference>
<dbReference type="Gene3D" id="1.10.287.130">
    <property type="match status" value="1"/>
</dbReference>
<evidence type="ECO:0000259" key="7">
    <source>
        <dbReference type="PROSITE" id="PS50109"/>
    </source>
</evidence>
<organism evidence="9 10">
    <name type="scientific">Halohasta litorea</name>
    <dbReference type="NCBI Taxonomy" id="869891"/>
    <lineage>
        <taxon>Archaea</taxon>
        <taxon>Methanobacteriati</taxon>
        <taxon>Methanobacteriota</taxon>
        <taxon>Stenosarchaea group</taxon>
        <taxon>Halobacteria</taxon>
        <taxon>Halobacteriales</taxon>
        <taxon>Haloferacaceae</taxon>
        <taxon>Halohasta</taxon>
    </lineage>
</organism>
<dbReference type="Pfam" id="PF02518">
    <property type="entry name" value="HATPase_c"/>
    <property type="match status" value="1"/>
</dbReference>
<dbReference type="EC" id="2.7.13.3" evidence="2"/>
<comment type="catalytic activity">
    <reaction evidence="1">
        <text>ATP + protein L-histidine = ADP + protein N-phospho-L-histidine.</text>
        <dbReference type="EC" id="2.7.13.3"/>
    </reaction>
</comment>
<dbReference type="InterPro" id="IPR003661">
    <property type="entry name" value="HisK_dim/P_dom"/>
</dbReference>
<keyword evidence="3" id="KW-0597">Phosphoprotein</keyword>
<evidence type="ECO:0000256" key="3">
    <source>
        <dbReference type="ARBA" id="ARBA00022553"/>
    </source>
</evidence>
<dbReference type="CDD" id="cd00130">
    <property type="entry name" value="PAS"/>
    <property type="match status" value="1"/>
</dbReference>
<dbReference type="Pfam" id="PF08447">
    <property type="entry name" value="PAS_3"/>
    <property type="match status" value="1"/>
</dbReference>
<dbReference type="GO" id="GO:0004673">
    <property type="term" value="F:protein histidine kinase activity"/>
    <property type="evidence" value="ECO:0007669"/>
    <property type="project" value="UniProtKB-EC"/>
</dbReference>
<dbReference type="Gene3D" id="3.30.450.20">
    <property type="entry name" value="PAS domain"/>
    <property type="match status" value="1"/>
</dbReference>
<keyword evidence="6" id="KW-0902">Two-component regulatory system</keyword>
<keyword evidence="10" id="KW-1185">Reference proteome</keyword>
<accession>A0ABD6D309</accession>
<dbReference type="PROSITE" id="PS50109">
    <property type="entry name" value="HIS_KIN"/>
    <property type="match status" value="1"/>
</dbReference>
<dbReference type="SMART" id="SM00388">
    <property type="entry name" value="HisKA"/>
    <property type="match status" value="1"/>
</dbReference>
<name>A0ABD6D309_9EURY</name>
<dbReference type="Pfam" id="PF00512">
    <property type="entry name" value="HisKA"/>
    <property type="match status" value="1"/>
</dbReference>
<dbReference type="PRINTS" id="PR00344">
    <property type="entry name" value="BCTRLSENSOR"/>
</dbReference>
<dbReference type="InterPro" id="IPR001610">
    <property type="entry name" value="PAC"/>
</dbReference>
<reference evidence="9 10" key="1">
    <citation type="journal article" date="2019" name="Int. J. Syst. Evol. Microbiol.">
        <title>The Global Catalogue of Microorganisms (GCM) 10K type strain sequencing project: providing services to taxonomists for standard genome sequencing and annotation.</title>
        <authorList>
            <consortium name="The Broad Institute Genomics Platform"/>
            <consortium name="The Broad Institute Genome Sequencing Center for Infectious Disease"/>
            <person name="Wu L."/>
            <person name="Ma J."/>
        </authorList>
    </citation>
    <scope>NUCLEOTIDE SEQUENCE [LARGE SCALE GENOMIC DNA]</scope>
    <source>
        <strain evidence="9 10">CGMCC 1.10593</strain>
    </source>
</reference>
<protein>
    <recommendedName>
        <fullName evidence="2">histidine kinase</fullName>
        <ecNumber evidence="2">2.7.13.3</ecNumber>
    </recommendedName>
</protein>
<dbReference type="CDD" id="cd00082">
    <property type="entry name" value="HisKA"/>
    <property type="match status" value="1"/>
</dbReference>
<dbReference type="InterPro" id="IPR004358">
    <property type="entry name" value="Sig_transdc_His_kin-like_C"/>
</dbReference>
<sequence>MTRGDEPADPLEGLQDSVVGDWEIDLDTGRLEWSEEVYRIRGLPLTYTPTLEDGFGFYHPDDRSVIEAAVDRLKATGETYDLELRERTDGGEIYWVRTVGVPVYDDDGEITGIRGVYRDITDRKEREQQLDATRRQLEASNRQLGEFASIVSHDLRNPLNVAEGRLALAAEECDSEHLVVVERAHTRMKALITDLLTLAREGKTVDTVEPVVLADLVAAAWESVDTGEAVLELDSTRTILTDPHRLQRVLENLIRNSVEHGSTDNRPQTDDANDHDRAEVTISIEEIDGGFAVSDDGPGIPEADREGVFESGYSTARDGTGFGLAIVAQIVAAHGWEIALTESVDGGARFEITGVETG</sequence>
<dbReference type="SUPFAM" id="SSF47384">
    <property type="entry name" value="Homodimeric domain of signal transducing histidine kinase"/>
    <property type="match status" value="1"/>
</dbReference>
<gene>
    <name evidence="9" type="ORF">ACFSBW_01880</name>
</gene>
<evidence type="ECO:0000256" key="6">
    <source>
        <dbReference type="ARBA" id="ARBA00023012"/>
    </source>
</evidence>
<evidence type="ECO:0000256" key="4">
    <source>
        <dbReference type="ARBA" id="ARBA00022679"/>
    </source>
</evidence>
<dbReference type="InterPro" id="IPR000014">
    <property type="entry name" value="PAS"/>
</dbReference>
<dbReference type="InterPro" id="IPR050736">
    <property type="entry name" value="Sensor_HK_Regulatory"/>
</dbReference>
<dbReference type="InterPro" id="IPR000700">
    <property type="entry name" value="PAS-assoc_C"/>
</dbReference>
<dbReference type="CDD" id="cd00075">
    <property type="entry name" value="HATPase"/>
    <property type="match status" value="1"/>
</dbReference>
<dbReference type="InterPro" id="IPR036890">
    <property type="entry name" value="HATPase_C_sf"/>
</dbReference>
<dbReference type="Proteomes" id="UP001597052">
    <property type="component" value="Unassembled WGS sequence"/>
</dbReference>
<dbReference type="InterPro" id="IPR013655">
    <property type="entry name" value="PAS_fold_3"/>
</dbReference>
<evidence type="ECO:0000313" key="10">
    <source>
        <dbReference type="Proteomes" id="UP001597052"/>
    </source>
</evidence>
<dbReference type="PROSITE" id="PS50113">
    <property type="entry name" value="PAC"/>
    <property type="match status" value="1"/>
</dbReference>
<dbReference type="InterPro" id="IPR036097">
    <property type="entry name" value="HisK_dim/P_sf"/>
</dbReference>
<evidence type="ECO:0000313" key="9">
    <source>
        <dbReference type="EMBL" id="MFD1640626.1"/>
    </source>
</evidence>
<dbReference type="SMART" id="SM00086">
    <property type="entry name" value="PAC"/>
    <property type="match status" value="1"/>
</dbReference>
<dbReference type="Gene3D" id="3.30.565.10">
    <property type="entry name" value="Histidine kinase-like ATPase, C-terminal domain"/>
    <property type="match status" value="1"/>
</dbReference>